<dbReference type="PANTHER" id="PTHR43133">
    <property type="entry name" value="RNA POLYMERASE ECF-TYPE SIGMA FACTO"/>
    <property type="match status" value="1"/>
</dbReference>
<evidence type="ECO:0000256" key="3">
    <source>
        <dbReference type="ARBA" id="ARBA00023082"/>
    </source>
</evidence>
<dbReference type="CDD" id="cd06171">
    <property type="entry name" value="Sigma70_r4"/>
    <property type="match status" value="1"/>
</dbReference>
<dbReference type="PANTHER" id="PTHR43133:SF8">
    <property type="entry name" value="RNA POLYMERASE SIGMA FACTOR HI_1459-RELATED"/>
    <property type="match status" value="1"/>
</dbReference>
<dbReference type="RefSeq" id="WP_204607031.1">
    <property type="nucleotide sequence ID" value="NZ_BAAAJX010000016.1"/>
</dbReference>
<accession>A0ABN1ZFC2</accession>
<dbReference type="EMBL" id="BAAAJX010000016">
    <property type="protein sequence ID" value="GAA1494406.1"/>
    <property type="molecule type" value="Genomic_DNA"/>
</dbReference>
<dbReference type="InterPro" id="IPR013325">
    <property type="entry name" value="RNA_pol_sigma_r2"/>
</dbReference>
<keyword evidence="4" id="KW-0238">DNA-binding</keyword>
<feature type="domain" description="RNA polymerase sigma factor 70 region 4 type 2" evidence="7">
    <location>
        <begin position="120"/>
        <end position="172"/>
    </location>
</feature>
<comment type="similarity">
    <text evidence="1">Belongs to the sigma-70 factor family. ECF subfamily.</text>
</comment>
<name>A0ABN1ZFC2_9MICO</name>
<dbReference type="NCBIfam" id="TIGR02937">
    <property type="entry name" value="sigma70-ECF"/>
    <property type="match status" value="1"/>
</dbReference>
<dbReference type="InterPro" id="IPR039425">
    <property type="entry name" value="RNA_pol_sigma-70-like"/>
</dbReference>
<keyword evidence="5" id="KW-0804">Transcription</keyword>
<keyword evidence="9" id="KW-1185">Reference proteome</keyword>
<dbReference type="InterPro" id="IPR036388">
    <property type="entry name" value="WH-like_DNA-bd_sf"/>
</dbReference>
<evidence type="ECO:0000259" key="7">
    <source>
        <dbReference type="Pfam" id="PF08281"/>
    </source>
</evidence>
<dbReference type="SUPFAM" id="SSF88946">
    <property type="entry name" value="Sigma2 domain of RNA polymerase sigma factors"/>
    <property type="match status" value="1"/>
</dbReference>
<evidence type="ECO:0000256" key="2">
    <source>
        <dbReference type="ARBA" id="ARBA00023015"/>
    </source>
</evidence>
<keyword evidence="2" id="KW-0805">Transcription regulation</keyword>
<evidence type="ECO:0000256" key="5">
    <source>
        <dbReference type="ARBA" id="ARBA00023163"/>
    </source>
</evidence>
<evidence type="ECO:0000256" key="4">
    <source>
        <dbReference type="ARBA" id="ARBA00023125"/>
    </source>
</evidence>
<protein>
    <submittedName>
        <fullName evidence="8">RNA polymerase sigma factor</fullName>
    </submittedName>
</protein>
<dbReference type="InterPro" id="IPR007627">
    <property type="entry name" value="RNA_pol_sigma70_r2"/>
</dbReference>
<dbReference type="Pfam" id="PF08281">
    <property type="entry name" value="Sigma70_r4_2"/>
    <property type="match status" value="1"/>
</dbReference>
<dbReference type="InterPro" id="IPR013324">
    <property type="entry name" value="RNA_pol_sigma_r3/r4-like"/>
</dbReference>
<dbReference type="Pfam" id="PF04542">
    <property type="entry name" value="Sigma70_r2"/>
    <property type="match status" value="1"/>
</dbReference>
<sequence length="181" mass="20101">MDTDTDTDADVALTRRLAGGDRAALADAFDRFAPTLTRYAWALAGSRQDVEELVQDTFLTLWQKADTLQLSTRALLPWLLVVCRNHARNQARAVAGRAADELPADLVAPEADQEARARLRWVRDEIDALPPLDRRICELCLIEGHSYTEAATMLGLSVGAVTQRVSRSRARLKKAVTHDEH</sequence>
<organism evidence="8 9">
    <name type="scientific">Curtobacterium herbarum</name>
    <dbReference type="NCBI Taxonomy" id="150122"/>
    <lineage>
        <taxon>Bacteria</taxon>
        <taxon>Bacillati</taxon>
        <taxon>Actinomycetota</taxon>
        <taxon>Actinomycetes</taxon>
        <taxon>Micrococcales</taxon>
        <taxon>Microbacteriaceae</taxon>
        <taxon>Curtobacterium</taxon>
    </lineage>
</organism>
<evidence type="ECO:0000256" key="1">
    <source>
        <dbReference type="ARBA" id="ARBA00010641"/>
    </source>
</evidence>
<feature type="domain" description="RNA polymerase sigma-70 region 2" evidence="6">
    <location>
        <begin position="29"/>
        <end position="93"/>
    </location>
</feature>
<dbReference type="Gene3D" id="1.10.1740.10">
    <property type="match status" value="1"/>
</dbReference>
<dbReference type="SUPFAM" id="SSF88659">
    <property type="entry name" value="Sigma3 and sigma4 domains of RNA polymerase sigma factors"/>
    <property type="match status" value="1"/>
</dbReference>
<evidence type="ECO:0000313" key="8">
    <source>
        <dbReference type="EMBL" id="GAA1494406.1"/>
    </source>
</evidence>
<proteinExistence type="inferred from homology"/>
<evidence type="ECO:0000313" key="9">
    <source>
        <dbReference type="Proteomes" id="UP001501742"/>
    </source>
</evidence>
<keyword evidence="3" id="KW-0731">Sigma factor</keyword>
<gene>
    <name evidence="8" type="ORF">GCM10009627_27520</name>
</gene>
<comment type="caution">
    <text evidence="8">The sequence shown here is derived from an EMBL/GenBank/DDBJ whole genome shotgun (WGS) entry which is preliminary data.</text>
</comment>
<dbReference type="InterPro" id="IPR014284">
    <property type="entry name" value="RNA_pol_sigma-70_dom"/>
</dbReference>
<dbReference type="InterPro" id="IPR013249">
    <property type="entry name" value="RNA_pol_sigma70_r4_t2"/>
</dbReference>
<dbReference type="Proteomes" id="UP001501742">
    <property type="component" value="Unassembled WGS sequence"/>
</dbReference>
<evidence type="ECO:0000259" key="6">
    <source>
        <dbReference type="Pfam" id="PF04542"/>
    </source>
</evidence>
<dbReference type="Gene3D" id="1.10.10.10">
    <property type="entry name" value="Winged helix-like DNA-binding domain superfamily/Winged helix DNA-binding domain"/>
    <property type="match status" value="1"/>
</dbReference>
<reference evidence="8 9" key="1">
    <citation type="journal article" date="2019" name="Int. J. Syst. Evol. Microbiol.">
        <title>The Global Catalogue of Microorganisms (GCM) 10K type strain sequencing project: providing services to taxonomists for standard genome sequencing and annotation.</title>
        <authorList>
            <consortium name="The Broad Institute Genomics Platform"/>
            <consortium name="The Broad Institute Genome Sequencing Center for Infectious Disease"/>
            <person name="Wu L."/>
            <person name="Ma J."/>
        </authorList>
    </citation>
    <scope>NUCLEOTIDE SEQUENCE [LARGE SCALE GENOMIC DNA]</scope>
    <source>
        <strain evidence="8 9">JCM 12140</strain>
    </source>
</reference>